<feature type="domain" description="Protein kinase" evidence="2">
    <location>
        <begin position="104"/>
        <end position="377"/>
    </location>
</feature>
<dbReference type="PANTHER" id="PTHR44167:SF24">
    <property type="entry name" value="SERINE_THREONINE-PROTEIN KINASE CHK2"/>
    <property type="match status" value="1"/>
</dbReference>
<evidence type="ECO:0000256" key="1">
    <source>
        <dbReference type="SAM" id="Phobius"/>
    </source>
</evidence>
<protein>
    <recommendedName>
        <fullName evidence="2">Protein kinase domain-containing protein</fullName>
    </recommendedName>
</protein>
<dbReference type="InterPro" id="IPR001245">
    <property type="entry name" value="Ser-Thr/Tyr_kinase_cat_dom"/>
</dbReference>
<dbReference type="SUPFAM" id="SSF56112">
    <property type="entry name" value="Protein kinase-like (PK-like)"/>
    <property type="match status" value="1"/>
</dbReference>
<proteinExistence type="predicted"/>
<dbReference type="PANTHER" id="PTHR44167">
    <property type="entry name" value="OVARIAN-SPECIFIC SERINE/THREONINE-PROTEIN KINASE LOK-RELATED"/>
    <property type="match status" value="1"/>
</dbReference>
<dbReference type="InterPro" id="IPR000719">
    <property type="entry name" value="Prot_kinase_dom"/>
</dbReference>
<keyword evidence="1" id="KW-0472">Membrane</keyword>
<gene>
    <name evidence="3" type="ORF">GALMADRAFT_793188</name>
</gene>
<dbReference type="InterPro" id="IPR011009">
    <property type="entry name" value="Kinase-like_dom_sf"/>
</dbReference>
<dbReference type="GO" id="GO:0044773">
    <property type="term" value="P:mitotic DNA damage checkpoint signaling"/>
    <property type="evidence" value="ECO:0007669"/>
    <property type="project" value="TreeGrafter"/>
</dbReference>
<dbReference type="GO" id="GO:0005634">
    <property type="term" value="C:nucleus"/>
    <property type="evidence" value="ECO:0007669"/>
    <property type="project" value="TreeGrafter"/>
</dbReference>
<dbReference type="AlphaFoldDB" id="A0A067SL23"/>
<accession>A0A067SL23</accession>
<dbReference type="Proteomes" id="UP000027222">
    <property type="component" value="Unassembled WGS sequence"/>
</dbReference>
<dbReference type="Pfam" id="PF07714">
    <property type="entry name" value="PK_Tyr_Ser-Thr"/>
    <property type="match status" value="1"/>
</dbReference>
<dbReference type="STRING" id="685588.A0A067SL23"/>
<dbReference type="GO" id="GO:0005524">
    <property type="term" value="F:ATP binding"/>
    <property type="evidence" value="ECO:0007669"/>
    <property type="project" value="InterPro"/>
</dbReference>
<keyword evidence="4" id="KW-1185">Reference proteome</keyword>
<evidence type="ECO:0000313" key="3">
    <source>
        <dbReference type="EMBL" id="KDR71601.1"/>
    </source>
</evidence>
<dbReference type="PROSITE" id="PS50011">
    <property type="entry name" value="PROTEIN_KINASE_DOM"/>
    <property type="match status" value="1"/>
</dbReference>
<dbReference type="Gene3D" id="1.10.510.10">
    <property type="entry name" value="Transferase(Phosphotransferase) domain 1"/>
    <property type="match status" value="1"/>
</dbReference>
<keyword evidence="1" id="KW-1133">Transmembrane helix</keyword>
<dbReference type="EMBL" id="KL142392">
    <property type="protein sequence ID" value="KDR71601.1"/>
    <property type="molecule type" value="Genomic_DNA"/>
</dbReference>
<evidence type="ECO:0000259" key="2">
    <source>
        <dbReference type="PROSITE" id="PS50011"/>
    </source>
</evidence>
<dbReference type="SMART" id="SM00220">
    <property type="entry name" value="S_TKc"/>
    <property type="match status" value="1"/>
</dbReference>
<name>A0A067SL23_GALM3</name>
<keyword evidence="1" id="KW-0812">Transmembrane</keyword>
<dbReference type="HOGENOM" id="CLU_048917_0_0_1"/>
<reference evidence="4" key="1">
    <citation type="journal article" date="2014" name="Proc. Natl. Acad. Sci. U.S.A.">
        <title>Extensive sampling of basidiomycete genomes demonstrates inadequacy of the white-rot/brown-rot paradigm for wood decay fungi.</title>
        <authorList>
            <person name="Riley R."/>
            <person name="Salamov A.A."/>
            <person name="Brown D.W."/>
            <person name="Nagy L.G."/>
            <person name="Floudas D."/>
            <person name="Held B.W."/>
            <person name="Levasseur A."/>
            <person name="Lombard V."/>
            <person name="Morin E."/>
            <person name="Otillar R."/>
            <person name="Lindquist E.A."/>
            <person name="Sun H."/>
            <person name="LaButti K.M."/>
            <person name="Schmutz J."/>
            <person name="Jabbour D."/>
            <person name="Luo H."/>
            <person name="Baker S.E."/>
            <person name="Pisabarro A.G."/>
            <person name="Walton J.D."/>
            <person name="Blanchette R.A."/>
            <person name="Henrissat B."/>
            <person name="Martin F."/>
            <person name="Cullen D."/>
            <person name="Hibbett D.S."/>
            <person name="Grigoriev I.V."/>
        </authorList>
    </citation>
    <scope>NUCLEOTIDE SEQUENCE [LARGE SCALE GENOMIC DNA]</scope>
    <source>
        <strain evidence="4">CBS 339.88</strain>
    </source>
</reference>
<dbReference type="GO" id="GO:0004674">
    <property type="term" value="F:protein serine/threonine kinase activity"/>
    <property type="evidence" value="ECO:0007669"/>
    <property type="project" value="TreeGrafter"/>
</dbReference>
<organism evidence="3 4">
    <name type="scientific">Galerina marginata (strain CBS 339.88)</name>
    <dbReference type="NCBI Taxonomy" id="685588"/>
    <lineage>
        <taxon>Eukaryota</taxon>
        <taxon>Fungi</taxon>
        <taxon>Dikarya</taxon>
        <taxon>Basidiomycota</taxon>
        <taxon>Agaricomycotina</taxon>
        <taxon>Agaricomycetes</taxon>
        <taxon>Agaricomycetidae</taxon>
        <taxon>Agaricales</taxon>
        <taxon>Agaricineae</taxon>
        <taxon>Strophariaceae</taxon>
        <taxon>Galerina</taxon>
    </lineage>
</organism>
<dbReference type="OrthoDB" id="2985259at2759"/>
<evidence type="ECO:0000313" key="4">
    <source>
        <dbReference type="Proteomes" id="UP000027222"/>
    </source>
</evidence>
<sequence>MKASFASPYLHLGALTAATLITVVYYLALPPKSTTHRKKPLRSKLPSDLITWRISDPTVDIEVYRAIWNELIPLFAQHGLNLWKANWGFQQQPDGLANADGYLYLSAKVINNTSLARVKQFNGNNGLSHAARYTRPGAVHDCVLRVITVRGQGHDHLRIIRRLSLPPDALLSSNHVLPMINELVFEDIVIGVFPRLIYHLGEATDISKMNSVEDVLYMFLQAFEGIAYLHKNLIAHRDLFFENFLVEWLPQSLSERSSMTRPRVYIIDFENAVEFSEDSVKSDRRCVGTPFPREIYGRPIPPELELAESYCPFRMDIWQFGTDLLEQSLTGLEEVDQLWIDLVSTQPESRPTASEALQRIDNYVRNTPPSFFHISRP</sequence>
<feature type="transmembrane region" description="Helical" evidence="1">
    <location>
        <begin position="6"/>
        <end position="29"/>
    </location>
</feature>